<protein>
    <recommendedName>
        <fullName evidence="5">Translation initiation factor IF-2</fullName>
    </recommendedName>
</protein>
<keyword evidence="4" id="KW-1185">Reference proteome</keyword>
<name>A0ABN2Y1M0_9ACTN</name>
<organism evidence="3 4">
    <name type="scientific">Actinomadura napierensis</name>
    <dbReference type="NCBI Taxonomy" id="267854"/>
    <lineage>
        <taxon>Bacteria</taxon>
        <taxon>Bacillati</taxon>
        <taxon>Actinomycetota</taxon>
        <taxon>Actinomycetes</taxon>
        <taxon>Streptosporangiales</taxon>
        <taxon>Thermomonosporaceae</taxon>
        <taxon>Actinomadura</taxon>
    </lineage>
</organism>
<proteinExistence type="predicted"/>
<keyword evidence="2" id="KW-0472">Membrane</keyword>
<keyword evidence="2" id="KW-1133">Transmembrane helix</keyword>
<comment type="caution">
    <text evidence="3">The sequence shown here is derived from an EMBL/GenBank/DDBJ whole genome shotgun (WGS) entry which is preliminary data.</text>
</comment>
<accession>A0ABN2Y1M0</accession>
<evidence type="ECO:0000256" key="1">
    <source>
        <dbReference type="SAM" id="MobiDB-lite"/>
    </source>
</evidence>
<feature type="transmembrane region" description="Helical" evidence="2">
    <location>
        <begin position="42"/>
        <end position="67"/>
    </location>
</feature>
<evidence type="ECO:0000256" key="2">
    <source>
        <dbReference type="SAM" id="Phobius"/>
    </source>
</evidence>
<dbReference type="Proteomes" id="UP001501020">
    <property type="component" value="Unassembled WGS sequence"/>
</dbReference>
<evidence type="ECO:0000313" key="4">
    <source>
        <dbReference type="Proteomes" id="UP001501020"/>
    </source>
</evidence>
<gene>
    <name evidence="3" type="ORF">GCM10009727_04610</name>
</gene>
<feature type="compositionally biased region" description="Low complexity" evidence="1">
    <location>
        <begin position="112"/>
        <end position="148"/>
    </location>
</feature>
<feature type="region of interest" description="Disordered" evidence="1">
    <location>
        <begin position="66"/>
        <end position="165"/>
    </location>
</feature>
<evidence type="ECO:0008006" key="5">
    <source>
        <dbReference type="Google" id="ProtNLM"/>
    </source>
</evidence>
<evidence type="ECO:0000313" key="3">
    <source>
        <dbReference type="EMBL" id="GAA2120174.1"/>
    </source>
</evidence>
<reference evidence="3 4" key="1">
    <citation type="journal article" date="2019" name="Int. J. Syst. Evol. Microbiol.">
        <title>The Global Catalogue of Microorganisms (GCM) 10K type strain sequencing project: providing services to taxonomists for standard genome sequencing and annotation.</title>
        <authorList>
            <consortium name="The Broad Institute Genomics Platform"/>
            <consortium name="The Broad Institute Genome Sequencing Center for Infectious Disease"/>
            <person name="Wu L."/>
            <person name="Ma J."/>
        </authorList>
    </citation>
    <scope>NUCLEOTIDE SEQUENCE [LARGE SCALE GENOMIC DNA]</scope>
    <source>
        <strain evidence="3 4">JCM 13850</strain>
    </source>
</reference>
<keyword evidence="2" id="KW-0812">Transmembrane</keyword>
<dbReference type="EMBL" id="BAAAMR010000002">
    <property type="protein sequence ID" value="GAA2120174.1"/>
    <property type="molecule type" value="Genomic_DNA"/>
</dbReference>
<sequence length="165" mass="16097">MIRDLPAYRAVPGDEPGVSPDAIGAPVFVDATGRRRRLSRRIGLAAGGVLVVFLGALGIGAATGAAVPVTPWDGPSAHPRVGGHQSTGARAGKGGATGKPQGAVPGRRPETAPSGASPKAPSATSNPGRTAAPATGAKPAATASASRPGNSHASPPAWGRKKKSG</sequence>